<name>A0ABY6MXG1_9ALTE</name>
<comment type="similarity">
    <text evidence="2">Belongs to the ribose-phosphate pyrophosphokinase family.</text>
</comment>
<dbReference type="Pfam" id="PF13793">
    <property type="entry name" value="Pribosyltran_N"/>
    <property type="match status" value="1"/>
</dbReference>
<dbReference type="SMART" id="SM01400">
    <property type="entry name" value="Pribosyltran_N"/>
    <property type="match status" value="1"/>
</dbReference>
<gene>
    <name evidence="5" type="ORF">NKI27_10455</name>
</gene>
<dbReference type="Gene3D" id="3.40.50.2020">
    <property type="match status" value="2"/>
</dbReference>
<sequence length="317" mass="34934">MTSAAKINRTNDKKASRGTLFSVDGNQTLFQTLASQLDLTSGSLAMRQFPDGESYVNVNSDVNGQDVVLLCSLNQPDNKILKLLFLADDLRDLGAKSVGLVSPYLAYMRQDTKFNKGEALTSKTFASLLNERFDWLVTVDPHLHRYHSLSEIYSIPAKSLHAATLLSTWIKENTNNAFLLGPDEESEQWVSDVAQQAGVPCGVSRKERHGDRSVTVHFPPLNILDDQPIILVDDIISSGHTMIESVLQLKQQFINPVWCVAVHGIFAENADSHLLAAGADRLITTNSIAQPHAQIDVSNLIAQELRRCLASENELVS</sequence>
<proteinExistence type="inferred from homology"/>
<feature type="domain" description="Phosphoribosyltransferase" evidence="3">
    <location>
        <begin position="149"/>
        <end position="251"/>
    </location>
</feature>
<dbReference type="NCBIfam" id="NF005537">
    <property type="entry name" value="PRK07199.1"/>
    <property type="match status" value="1"/>
</dbReference>
<dbReference type="RefSeq" id="WP_265046003.1">
    <property type="nucleotide sequence ID" value="NZ_CP100390.1"/>
</dbReference>
<dbReference type="NCBIfam" id="TIGR01251">
    <property type="entry name" value="ribP_PPkin"/>
    <property type="match status" value="1"/>
</dbReference>
<evidence type="ECO:0000256" key="2">
    <source>
        <dbReference type="RuleBase" id="RU004324"/>
    </source>
</evidence>
<keyword evidence="6" id="KW-1185">Reference proteome</keyword>
<dbReference type="PANTHER" id="PTHR10210">
    <property type="entry name" value="RIBOSE-PHOSPHATE DIPHOSPHOKINASE FAMILY MEMBER"/>
    <property type="match status" value="1"/>
</dbReference>
<evidence type="ECO:0000259" key="3">
    <source>
        <dbReference type="Pfam" id="PF00156"/>
    </source>
</evidence>
<organism evidence="5 6">
    <name type="scientific">Alkalimarinus alittae</name>
    <dbReference type="NCBI Taxonomy" id="2961619"/>
    <lineage>
        <taxon>Bacteria</taxon>
        <taxon>Pseudomonadati</taxon>
        <taxon>Pseudomonadota</taxon>
        <taxon>Gammaproteobacteria</taxon>
        <taxon>Alteromonadales</taxon>
        <taxon>Alteromonadaceae</taxon>
        <taxon>Alkalimarinus</taxon>
    </lineage>
</organism>
<dbReference type="CDD" id="cd06223">
    <property type="entry name" value="PRTases_typeI"/>
    <property type="match status" value="1"/>
</dbReference>
<dbReference type="Proteomes" id="UP001163739">
    <property type="component" value="Chromosome"/>
</dbReference>
<keyword evidence="1 2" id="KW-0545">Nucleotide biosynthesis</keyword>
<reference evidence="5" key="1">
    <citation type="submission" date="2022-06" db="EMBL/GenBank/DDBJ databases">
        <title>Alkalimarinus sp. nov., isolated from gut of a Alitta virens.</title>
        <authorList>
            <person name="Yang A.I."/>
            <person name="Shin N.-R."/>
        </authorList>
    </citation>
    <scope>NUCLEOTIDE SEQUENCE</scope>
    <source>
        <strain evidence="5">A2M4</strain>
    </source>
</reference>
<evidence type="ECO:0000259" key="4">
    <source>
        <dbReference type="Pfam" id="PF13793"/>
    </source>
</evidence>
<dbReference type="Pfam" id="PF00156">
    <property type="entry name" value="Pribosyltran"/>
    <property type="match status" value="1"/>
</dbReference>
<dbReference type="InterPro" id="IPR000836">
    <property type="entry name" value="PRTase_dom"/>
</dbReference>
<evidence type="ECO:0000313" key="6">
    <source>
        <dbReference type="Proteomes" id="UP001163739"/>
    </source>
</evidence>
<evidence type="ECO:0000313" key="5">
    <source>
        <dbReference type="EMBL" id="UZE94511.1"/>
    </source>
</evidence>
<dbReference type="EMBL" id="CP100390">
    <property type="protein sequence ID" value="UZE94511.1"/>
    <property type="molecule type" value="Genomic_DNA"/>
</dbReference>
<protein>
    <submittedName>
        <fullName evidence="5">Ribose-phosphate pyrophosphokinase</fullName>
    </submittedName>
</protein>
<evidence type="ECO:0000256" key="1">
    <source>
        <dbReference type="ARBA" id="ARBA00022727"/>
    </source>
</evidence>
<dbReference type="PANTHER" id="PTHR10210:SF41">
    <property type="entry name" value="RIBOSE-PHOSPHATE PYROPHOSPHOKINASE 1, CHLOROPLASTIC"/>
    <property type="match status" value="1"/>
</dbReference>
<dbReference type="InterPro" id="IPR029099">
    <property type="entry name" value="Pribosyltran_N"/>
</dbReference>
<dbReference type="SUPFAM" id="SSF53271">
    <property type="entry name" value="PRTase-like"/>
    <property type="match status" value="2"/>
</dbReference>
<dbReference type="InterPro" id="IPR029057">
    <property type="entry name" value="PRTase-like"/>
</dbReference>
<accession>A0ABY6MXG1</accession>
<feature type="domain" description="Ribose-phosphate pyrophosphokinase N-terminal" evidence="4">
    <location>
        <begin position="20"/>
        <end position="130"/>
    </location>
</feature>
<dbReference type="InterPro" id="IPR005946">
    <property type="entry name" value="Rib-P_diPkinase"/>
</dbReference>